<dbReference type="Proteomes" id="UP000289738">
    <property type="component" value="Chromosome A03"/>
</dbReference>
<dbReference type="EMBL" id="SDMP01000003">
    <property type="protein sequence ID" value="RYR66703.1"/>
    <property type="molecule type" value="Genomic_DNA"/>
</dbReference>
<proteinExistence type="predicted"/>
<accession>A0A445DU60</accession>
<evidence type="ECO:0000313" key="1">
    <source>
        <dbReference type="EMBL" id="RYR66703.1"/>
    </source>
</evidence>
<organism evidence="1 2">
    <name type="scientific">Arachis hypogaea</name>
    <name type="common">Peanut</name>
    <dbReference type="NCBI Taxonomy" id="3818"/>
    <lineage>
        <taxon>Eukaryota</taxon>
        <taxon>Viridiplantae</taxon>
        <taxon>Streptophyta</taxon>
        <taxon>Embryophyta</taxon>
        <taxon>Tracheophyta</taxon>
        <taxon>Spermatophyta</taxon>
        <taxon>Magnoliopsida</taxon>
        <taxon>eudicotyledons</taxon>
        <taxon>Gunneridae</taxon>
        <taxon>Pentapetalae</taxon>
        <taxon>rosids</taxon>
        <taxon>fabids</taxon>
        <taxon>Fabales</taxon>
        <taxon>Fabaceae</taxon>
        <taxon>Papilionoideae</taxon>
        <taxon>50 kb inversion clade</taxon>
        <taxon>dalbergioids sensu lato</taxon>
        <taxon>Dalbergieae</taxon>
        <taxon>Pterocarpus clade</taxon>
        <taxon>Arachis</taxon>
    </lineage>
</organism>
<protein>
    <submittedName>
        <fullName evidence="1">Uncharacterized protein</fullName>
    </submittedName>
</protein>
<name>A0A445DU60_ARAHY</name>
<comment type="caution">
    <text evidence="1">The sequence shown here is derived from an EMBL/GenBank/DDBJ whole genome shotgun (WGS) entry which is preliminary data.</text>
</comment>
<evidence type="ECO:0000313" key="2">
    <source>
        <dbReference type="Proteomes" id="UP000289738"/>
    </source>
</evidence>
<keyword evidence="2" id="KW-1185">Reference proteome</keyword>
<dbReference type="AlphaFoldDB" id="A0A445DU60"/>
<reference evidence="1 2" key="1">
    <citation type="submission" date="2019-01" db="EMBL/GenBank/DDBJ databases">
        <title>Sequencing of cultivated peanut Arachis hypogaea provides insights into genome evolution and oil improvement.</title>
        <authorList>
            <person name="Chen X."/>
        </authorList>
    </citation>
    <scope>NUCLEOTIDE SEQUENCE [LARGE SCALE GENOMIC DNA]</scope>
    <source>
        <strain evidence="2">cv. Fuhuasheng</strain>
        <tissue evidence="1">Leaves</tissue>
    </source>
</reference>
<sequence>MCNPRVAVKDRGESRGRGSINFGCSVTTHTTQHTPPSFPSFIPSFPPYPLCHSPPQLLPASLFSTSKSNLIPVGEAKDQIQHSWVSGVRLLPSLSPLLLFLFGVTNEEESDFTGLIELTRTELNHSVIFYISYGSTGHFRICKWGCFVLL</sequence>
<gene>
    <name evidence="1" type="ORF">Ahy_A03g012768</name>
</gene>